<protein>
    <recommendedName>
        <fullName evidence="5">Cilia- and flagella-associated protein 46</fullName>
    </recommendedName>
</protein>
<keyword evidence="1" id="KW-0802">TPR repeat</keyword>
<dbReference type="Pfam" id="PF25439">
    <property type="entry name" value="TPR_CFAP46_N"/>
    <property type="match status" value="1"/>
</dbReference>
<dbReference type="SUPFAM" id="SSF48452">
    <property type="entry name" value="TPR-like"/>
    <property type="match status" value="1"/>
</dbReference>
<feature type="region of interest" description="Disordered" evidence="2">
    <location>
        <begin position="1927"/>
        <end position="1965"/>
    </location>
</feature>
<keyword evidence="4" id="KW-1185">Reference proteome</keyword>
<feature type="region of interest" description="Disordered" evidence="2">
    <location>
        <begin position="838"/>
        <end position="875"/>
    </location>
</feature>
<dbReference type="GO" id="GO:0035082">
    <property type="term" value="P:axoneme assembly"/>
    <property type="evidence" value="ECO:0007669"/>
    <property type="project" value="InterPro"/>
</dbReference>
<feature type="compositionally biased region" description="Polar residues" evidence="2">
    <location>
        <begin position="2314"/>
        <end position="2323"/>
    </location>
</feature>
<reference evidence="3" key="1">
    <citation type="submission" date="2023-08" db="EMBL/GenBank/DDBJ databases">
        <title>Chromosome-level Genome Assembly of mud carp (Cirrhinus molitorella).</title>
        <authorList>
            <person name="Liu H."/>
        </authorList>
    </citation>
    <scope>NUCLEOTIDE SEQUENCE</scope>
    <source>
        <strain evidence="3">Prfri</strain>
        <tissue evidence="3">Muscle</tissue>
    </source>
</reference>
<accession>A0AA88TNU7</accession>
<dbReference type="InterPro" id="IPR019734">
    <property type="entry name" value="TPR_rpt"/>
</dbReference>
<dbReference type="InterPro" id="IPR011990">
    <property type="entry name" value="TPR-like_helical_dom_sf"/>
</dbReference>
<feature type="compositionally biased region" description="Basic and acidic residues" evidence="2">
    <location>
        <begin position="2597"/>
        <end position="2611"/>
    </location>
</feature>
<sequence length="2645" mass="295760">MDLRIRQYLSKAQEKRDAVYVRKAYELIRASGSAASDGRSLSELRVLCAEQSLQLGCWEIAQDCLTMYLEGKPPANQFLCRAYLCQGQLTSSRSINTAEELDKAVMYYLKAIEIAKDKSRYHFLVFNASLLYLQSFRRFLRPGQRQHLVSSLTQVIKALEEVQDPDHAWRAELMLHLVECLLDAGKRKEAAATVKVTFDFIQSHKPELYPRLFSIQARHNLMDVSEMLNDGNPKLLVIYKIQKLKHMIDVNQMKRDDATALKEIFLLLTQSSEPRSPDILDPSPSPDIHCSSAPPNIISESSRSSPPPVIQSAPPSILHSSPPSSSRSSSVCLDHDSSISLTDRVEFLLDLAFLSLQLQQHQTASDCLKELGATNVTVGQRIMTECVQCELELNKHRDGMENYSRSSVELRLSVIVRLDALLQKALNEADARATQVVCACLWNACLPLLQHNLRKRVQKPLLTLARALEQTDSLLLDVLCRVHAELAAIDEEDEKLEPAMKHLEKALELDPRSQHLSSSLRLLQLRSSVHSTPTRPEEHATKLIQQAKEGSGRDALRKRRPLLVSAGIALAPDAFQTVLDADSKNKDDGVQDRLALLTAKAQHHSTCVQKVKGHLDELNKSSDDKERVKLWGSLAKTARKQEVFDVCRAACRFCLLYDDGRWKNTSEHKNRVSPDQGNQTDLNTRRDLLRLLAEVHFINAEVTILKLRSEGVELNGSAVAPDERQTRPPEDDAHWNLYSDWIRDLSAYATGSFLRGAELGAELCEDWLVANAAVYLWNYNTWLLATEGHQLLLPTFRRLVELLRQTGHAGEVVLLVMLCEAVAQGIIQSWCGTSARPDQESQDAGKGGIQLPAEKTKKVRGKSVEKNSSTHGPQLDAAAMQDVKKALEVCEFALRLSNGNSELFPIMVRKKLLSTWVCVKQLLQQQIGHKLDINDESKNEAVMSMSRVLVAVEMLQCNKNSKLMEFNVPNLSVLVQMSSGCQWSDPVVELYVWTQLALFAHQTHDHDLVLTCTHNALQLEQNAAQRVKRAAYALFSVRSVQEMLSCVACVRGQSLIHEARGHHSRYMEGLHMLQDSVSFAEQAGSWSLCATAVGQYWNACLPLLDTKQDRQQMKEALELILKAISRTYSKHTAGKSKRAAGLKHEGPVMKTTDSASAGGADDDLKVWVAMFNALLHIHADAGDWRKGLQLLDEALREMPHTEHRLVLLKQRVLVKARLGESILLDMQRFNDEGEMVYCQMWQRAALCVKDKQQQLTCYQNAITALKSPGSQWQKVDVLLQFGEWLYLTHFPVTDVRLQIEWAIDILLFTETQNDERGLASGVCLSDVRAVGRLERLMRSHTLLALTEERSSPKQQRHLLTAYSCTLHIWKVSMATAQEAMNDSAAGQEVRSASSRKDKERPDDKKNKQDVSLPIGLEQWAQFECPEEVRQAFLCDAGPYSINSTSINAQSRTLFYLDLMVKELESFSLTPLTFAPLHLAEVIAHDLMQSRSQSDLYRLRIVRNCRDLGFESPYSEQLLSFTHVPEEEQMWSQRTIITQRNGSRSNITDKTAFADDDLSGWTSSALSPHRLWLEKADVCLSLNLFQPAKVLLTHTHLTAKALGDQTSLAKSLHLLAVLANQEQRYSEALVLLQEAQQIGGDEEFCFLLVQTLLTAVVEQEGQDALHQVCVIAEQACGTIRALLEQRPNRASVLRFFIASLQTRVAMFRQRLLSPAGPLCRLTDPSVEMLSLVCDALKHAAAELLKLGFRTHSAQATLEHANTLRILAVHASSAEEKQRHLLDAFSLMKTAVSLQEKVVSDVFNVLPPHESSWCNVPAARVCVHLRLALADLALFMLDVQCAERKRKFIARDRKSSAERALEDYMRSSADLSQHERDWAAVGRSLAQVALTHLTAVSSLSLDCVETRARSLGMMGRCLRILAQQRDPLYPSTLWDEPDTDQENSERKQNEDDNEGEQVKMNETEKKRCAGKRAELQSERRAAQQLLAQACETLSQSVSLSLQHNLPHLLPRVCSDLLECHGQFDPGVSGQYLALLQSGVCCAEMSSVLHSICSSVSESQACALVNLRRKLLSSQGHRPDSALTAVNQELAALSKAFTHLIINPNHLRILGEMPSNFKILLLQHSEDRSVLYAGLYEKVKAAEKGKNATGGLICSKVVKASVHQSDLLQLHKRLQDFKDLNAEMHLKEIRSCGQNCVQEDKDGKLDESFRALLEEMENYLNPLLSQFDFSCFSVRSPSISTASARAKDKDEKTADKPLLDAGESVVILADRMLLEFPLEALSVLQADGIGSVSRDFSLQVLHTRLQMAEADFPPKSAQKTQKTPQIASRPVESDNKKEAKVGRGVKGRGDQSRGIKAVPVNRVLPPNAVPVDTHKFKYVVDAQEEDDGKQADSSSPAEIMRKTLDTYASQFTPLWEGFIGHQRKRSLADLEQLLSSCSAFIYSGMESFFSCVPPAKMASLNMSGCQMVFLFESDQNSNSVQKRHPSRVSDGPVGSAYLFTLSGVHSVLLNQWHNSIAANAQNMHSLMDNLLKAGLTSGRAVHILQTRKSENTEVSENSSSPTDQSSAINVEDVSSEDAQRKTPLNKIQHQSTNIFSQRIPEIKNTEMRIGKERTISQTTGEQTEKNQQLERKRKTAAGFGRSLREEAQ</sequence>
<evidence type="ECO:0000313" key="3">
    <source>
        <dbReference type="EMBL" id="KAK2896212.1"/>
    </source>
</evidence>
<feature type="region of interest" description="Disordered" evidence="2">
    <location>
        <begin position="273"/>
        <end position="329"/>
    </location>
</feature>
<dbReference type="PANTHER" id="PTHR15977:SF15">
    <property type="entry name" value="CILIA- AND FLAGELLA-ASSOCIATED PROTEIN 46"/>
    <property type="match status" value="1"/>
</dbReference>
<feature type="region of interest" description="Disordered" evidence="2">
    <location>
        <begin position="2306"/>
        <end position="2349"/>
    </location>
</feature>
<evidence type="ECO:0000256" key="1">
    <source>
        <dbReference type="PROSITE-ProRule" id="PRU00339"/>
    </source>
</evidence>
<evidence type="ECO:0000313" key="4">
    <source>
        <dbReference type="Proteomes" id="UP001187343"/>
    </source>
</evidence>
<feature type="compositionally biased region" description="Low complexity" evidence="2">
    <location>
        <begin position="294"/>
        <end position="329"/>
    </location>
</feature>
<name>A0AA88TNU7_9TELE</name>
<dbReference type="InterPro" id="IPR039586">
    <property type="entry name" value="CFAP46"/>
</dbReference>
<dbReference type="Gene3D" id="1.25.40.10">
    <property type="entry name" value="Tetratricopeptide repeat domain"/>
    <property type="match status" value="1"/>
</dbReference>
<feature type="compositionally biased region" description="Polar residues" evidence="2">
    <location>
        <begin position="2582"/>
        <end position="2593"/>
    </location>
</feature>
<dbReference type="PANTHER" id="PTHR15977">
    <property type="entry name" value="CILIA- AND FLAGELLA-ASSOCIATED PROTEIN 46"/>
    <property type="match status" value="1"/>
</dbReference>
<dbReference type="Proteomes" id="UP001187343">
    <property type="component" value="Unassembled WGS sequence"/>
</dbReference>
<evidence type="ECO:0008006" key="5">
    <source>
        <dbReference type="Google" id="ProtNLM"/>
    </source>
</evidence>
<feature type="region of interest" description="Disordered" evidence="2">
    <location>
        <begin position="1380"/>
        <end position="1408"/>
    </location>
</feature>
<feature type="compositionally biased region" description="Basic and acidic residues" evidence="2">
    <location>
        <begin position="1941"/>
        <end position="1965"/>
    </location>
</feature>
<dbReference type="GO" id="GO:0060294">
    <property type="term" value="P:cilium movement involved in cell motility"/>
    <property type="evidence" value="ECO:0007669"/>
    <property type="project" value="InterPro"/>
</dbReference>
<comment type="caution">
    <text evidence="3">The sequence shown here is derived from an EMBL/GenBank/DDBJ whole genome shotgun (WGS) entry which is preliminary data.</text>
</comment>
<dbReference type="SMART" id="SM00028">
    <property type="entry name" value="TPR"/>
    <property type="match status" value="5"/>
</dbReference>
<feature type="compositionally biased region" description="Basic and acidic residues" evidence="2">
    <location>
        <begin position="1394"/>
        <end position="1408"/>
    </location>
</feature>
<feature type="region of interest" description="Disordered" evidence="2">
    <location>
        <begin position="2543"/>
        <end position="2645"/>
    </location>
</feature>
<feature type="compositionally biased region" description="Basic and acidic residues" evidence="2">
    <location>
        <begin position="2328"/>
        <end position="2349"/>
    </location>
</feature>
<organism evidence="3 4">
    <name type="scientific">Cirrhinus molitorella</name>
    <name type="common">mud carp</name>
    <dbReference type="NCBI Taxonomy" id="172907"/>
    <lineage>
        <taxon>Eukaryota</taxon>
        <taxon>Metazoa</taxon>
        <taxon>Chordata</taxon>
        <taxon>Craniata</taxon>
        <taxon>Vertebrata</taxon>
        <taxon>Euteleostomi</taxon>
        <taxon>Actinopterygii</taxon>
        <taxon>Neopterygii</taxon>
        <taxon>Teleostei</taxon>
        <taxon>Ostariophysi</taxon>
        <taxon>Cypriniformes</taxon>
        <taxon>Cyprinidae</taxon>
        <taxon>Labeoninae</taxon>
        <taxon>Labeonini</taxon>
        <taxon>Cirrhinus</taxon>
    </lineage>
</organism>
<dbReference type="InterPro" id="IPR057466">
    <property type="entry name" value="CFAP46_TPR"/>
</dbReference>
<dbReference type="EMBL" id="JAUYZG010000010">
    <property type="protein sequence ID" value="KAK2896212.1"/>
    <property type="molecule type" value="Genomic_DNA"/>
</dbReference>
<feature type="repeat" description="TPR" evidence="1">
    <location>
        <begin position="480"/>
        <end position="513"/>
    </location>
</feature>
<evidence type="ECO:0000256" key="2">
    <source>
        <dbReference type="SAM" id="MobiDB-lite"/>
    </source>
</evidence>
<dbReference type="PROSITE" id="PS50005">
    <property type="entry name" value="TPR"/>
    <property type="match status" value="1"/>
</dbReference>
<feature type="region of interest" description="Disordered" evidence="2">
    <location>
        <begin position="1135"/>
        <end position="1155"/>
    </location>
</feature>
<proteinExistence type="predicted"/>
<gene>
    <name evidence="3" type="ORF">Q8A67_010700</name>
</gene>